<proteinExistence type="predicted"/>
<dbReference type="HOGENOM" id="CLU_2513479_0_0_1"/>
<evidence type="ECO:0008006" key="3">
    <source>
        <dbReference type="Google" id="ProtNLM"/>
    </source>
</evidence>
<dbReference type="Gene3D" id="3.30.160.20">
    <property type="match status" value="1"/>
</dbReference>
<organism evidence="1 2">
    <name type="scientific">Serendipita indica (strain DSM 11827)</name>
    <name type="common">Root endophyte fungus</name>
    <name type="synonym">Piriformospora indica</name>
    <dbReference type="NCBI Taxonomy" id="1109443"/>
    <lineage>
        <taxon>Eukaryota</taxon>
        <taxon>Fungi</taxon>
        <taxon>Dikarya</taxon>
        <taxon>Basidiomycota</taxon>
        <taxon>Agaricomycotina</taxon>
        <taxon>Agaricomycetes</taxon>
        <taxon>Sebacinales</taxon>
        <taxon>Serendipitaceae</taxon>
        <taxon>Serendipita</taxon>
    </lineage>
</organism>
<evidence type="ECO:0000313" key="1">
    <source>
        <dbReference type="EMBL" id="CCA74081.1"/>
    </source>
</evidence>
<name>G4TRY8_SERID</name>
<comment type="caution">
    <text evidence="1">The sequence shown here is derived from an EMBL/GenBank/DDBJ whole genome shotgun (WGS) entry which is preliminary data.</text>
</comment>
<gene>
    <name evidence="1" type="ORF">PIIN_08035</name>
</gene>
<dbReference type="AlphaFoldDB" id="G4TRY8"/>
<reference evidence="1 2" key="1">
    <citation type="journal article" date="2011" name="PLoS Pathog.">
        <title>Endophytic Life Strategies Decoded by Genome and Transcriptome Analyses of the Mutualistic Root Symbiont Piriformospora indica.</title>
        <authorList>
            <person name="Zuccaro A."/>
            <person name="Lahrmann U."/>
            <person name="Guldener U."/>
            <person name="Langen G."/>
            <person name="Pfiffi S."/>
            <person name="Biedenkopf D."/>
            <person name="Wong P."/>
            <person name="Samans B."/>
            <person name="Grimm C."/>
            <person name="Basiewicz M."/>
            <person name="Murat C."/>
            <person name="Martin F."/>
            <person name="Kogel K.H."/>
        </authorList>
    </citation>
    <scope>NUCLEOTIDE SEQUENCE [LARGE SCALE GENOMIC DNA]</scope>
    <source>
        <strain evidence="1 2">DSM 11827</strain>
    </source>
</reference>
<accession>G4TRY8</accession>
<keyword evidence="2" id="KW-1185">Reference proteome</keyword>
<protein>
    <recommendedName>
        <fullName evidence="3">DRBM domain-containing protein</fullName>
    </recommendedName>
</protein>
<dbReference type="InParanoid" id="G4TRY8"/>
<evidence type="ECO:0000313" key="2">
    <source>
        <dbReference type="Proteomes" id="UP000007148"/>
    </source>
</evidence>
<sequence length="85" mass="9730">MSASKPYSQLLNEYLQEKRWQTRAVMTSKKSDPVQGMTKYTFWEAHWTFDGVERASASQLRKETDATNAAAEKALIWLSANENSL</sequence>
<dbReference type="Proteomes" id="UP000007148">
    <property type="component" value="Unassembled WGS sequence"/>
</dbReference>
<dbReference type="EMBL" id="CAFZ01000278">
    <property type="protein sequence ID" value="CCA74081.1"/>
    <property type="molecule type" value="Genomic_DNA"/>
</dbReference>